<evidence type="ECO:0000313" key="2">
    <source>
        <dbReference type="EMBL" id="TKI48250.1"/>
    </source>
</evidence>
<feature type="transmembrane region" description="Helical" evidence="1">
    <location>
        <begin position="22"/>
        <end position="43"/>
    </location>
</feature>
<evidence type="ECO:0000256" key="1">
    <source>
        <dbReference type="SAM" id="Phobius"/>
    </source>
</evidence>
<organism evidence="2 3">
    <name type="scientific">Lysinibacillus tabacifolii</name>
    <dbReference type="NCBI Taxonomy" id="1173107"/>
    <lineage>
        <taxon>Bacteria</taxon>
        <taxon>Bacillati</taxon>
        <taxon>Bacillota</taxon>
        <taxon>Bacilli</taxon>
        <taxon>Bacillales</taxon>
        <taxon>Bacillaceae</taxon>
        <taxon>Lysinibacillus</taxon>
    </lineage>
</organism>
<keyword evidence="1" id="KW-1133">Transmembrane helix</keyword>
<proteinExistence type="predicted"/>
<sequence length="124" mass="14374">MLDENGERLNLRNPAPINLGPAGYLLMSYLYSGVFFMDAGAWLDSNADATIQRFVTMNEIRCCFAEKSIARKWKWYPTIGEQRGYKKPLAVMEVGEDTEEYDSRAWMIFERAQLKQNFLGFLKD</sequence>
<comment type="caution">
    <text evidence="2">The sequence shown here is derived from an EMBL/GenBank/DDBJ whole genome shotgun (WGS) entry which is preliminary data.</text>
</comment>
<keyword evidence="1" id="KW-0812">Transmembrane</keyword>
<dbReference type="EMBL" id="SZPT01000002">
    <property type="protein sequence ID" value="TKI48250.1"/>
    <property type="molecule type" value="Genomic_DNA"/>
</dbReference>
<dbReference type="Proteomes" id="UP000308330">
    <property type="component" value="Unassembled WGS sequence"/>
</dbReference>
<reference evidence="2 3" key="1">
    <citation type="submission" date="2019-04" db="EMBL/GenBank/DDBJ databases">
        <title>Lysinibacillus genome sequencing.</title>
        <authorList>
            <person name="Dunlap C."/>
        </authorList>
    </citation>
    <scope>NUCLEOTIDE SEQUENCE [LARGE SCALE GENOMIC DNA]</scope>
    <source>
        <strain evidence="2 3">KCTC 33042</strain>
    </source>
</reference>
<name>A0ABY2SY82_9BACI</name>
<protein>
    <submittedName>
        <fullName evidence="2">Uncharacterized protein</fullName>
    </submittedName>
</protein>
<evidence type="ECO:0000313" key="3">
    <source>
        <dbReference type="Proteomes" id="UP000308330"/>
    </source>
</evidence>
<dbReference type="RefSeq" id="WP_108029568.1">
    <property type="nucleotide sequence ID" value="NZ_PYUE01000001.1"/>
</dbReference>
<gene>
    <name evidence="2" type="ORF">FC748_11530</name>
</gene>
<keyword evidence="3" id="KW-1185">Reference proteome</keyword>
<accession>A0ABY2SY82</accession>
<keyword evidence="1" id="KW-0472">Membrane</keyword>